<feature type="coiled-coil region" evidence="1">
    <location>
        <begin position="420"/>
        <end position="447"/>
    </location>
</feature>
<evidence type="ECO:0000313" key="4">
    <source>
        <dbReference type="Proteomes" id="UP000187203"/>
    </source>
</evidence>
<feature type="region of interest" description="Disordered" evidence="2">
    <location>
        <begin position="506"/>
        <end position="533"/>
    </location>
</feature>
<feature type="compositionally biased region" description="Basic and acidic residues" evidence="2">
    <location>
        <begin position="211"/>
        <end position="222"/>
    </location>
</feature>
<dbReference type="EMBL" id="AWUE01022984">
    <property type="protein sequence ID" value="OMO55342.1"/>
    <property type="molecule type" value="Genomic_DNA"/>
</dbReference>
<feature type="region of interest" description="Disordered" evidence="2">
    <location>
        <begin position="66"/>
        <end position="129"/>
    </location>
</feature>
<keyword evidence="1" id="KW-0175">Coiled coil</keyword>
<evidence type="ECO:0000256" key="1">
    <source>
        <dbReference type="SAM" id="Coils"/>
    </source>
</evidence>
<sequence length="533" mass="60391">MIPALGGVNVAMDNVGVPPPPLGVDNVLERQDLVLPIEEVADNVNEVNQAEIGVYVPPHVCGNGVGNGHQGIHNGHNGARNGGNGNANGNGNNHRHAAPRQQQQQQRGALAPAHQEEHLVSAKKKSVVHFDQEPCDKPKQQRYGYANPHKVDFVPNRIDRPIPRPVALNMALRRKVELTPPTARHVISRAKNHAPNKNVPRRLNFDNDQEGSTHQHTNEKPRDQVAYALAREAYLANPKPKQAMPHPMVPSTSKAISLDPLVPDEYVKFPTKPRSIRPGRELRPWLEERKEEYRSRFINQEVQRRQSYAIRKFQPRMVGPANGVPYGTWQRVEHPKFPSPPLQRNRKTWRRRELRKRAKARKEMEMNEELDKLNSTLQKSNVDGIEEGSSNGVLPTLKVTPGMSFEQLVAAGLEPWRAKVVLEQARLDEWEAKIKRKEAELDIRTNVLADMIIALNKARDEFNRQKSGDMDQDNYFDNKDNDVNVNALCENTNGEKKEVGLEIRSHGGRGIRPHVGRGIRPRNGREKRPKLHW</sequence>
<dbReference type="AlphaFoldDB" id="A0A1R3GB78"/>
<feature type="compositionally biased region" description="Low complexity" evidence="2">
    <location>
        <begin position="70"/>
        <end position="79"/>
    </location>
</feature>
<evidence type="ECO:0000313" key="3">
    <source>
        <dbReference type="EMBL" id="OMO55342.1"/>
    </source>
</evidence>
<reference evidence="4" key="1">
    <citation type="submission" date="2013-09" db="EMBL/GenBank/DDBJ databases">
        <title>Corchorus olitorius genome sequencing.</title>
        <authorList>
            <person name="Alam M."/>
            <person name="Haque M.S."/>
            <person name="Islam M.S."/>
            <person name="Emdad E.M."/>
            <person name="Islam M.M."/>
            <person name="Ahmed B."/>
            <person name="Halim A."/>
            <person name="Hossen Q.M.M."/>
            <person name="Hossain M.Z."/>
            <person name="Ahmed R."/>
            <person name="Khan M.M."/>
            <person name="Islam R."/>
            <person name="Rashid M.M."/>
            <person name="Khan S.A."/>
            <person name="Rahman M.S."/>
            <person name="Alam M."/>
            <person name="Yahiya A.S."/>
            <person name="Khan M.S."/>
            <person name="Azam M.S."/>
            <person name="Haque T."/>
            <person name="Lashkar M.Z.H."/>
            <person name="Akhand A.I."/>
            <person name="Morshed G."/>
            <person name="Roy S."/>
            <person name="Uddin K.S."/>
            <person name="Rabeya T."/>
            <person name="Hossain A.S."/>
            <person name="Chowdhury A."/>
            <person name="Snigdha A.R."/>
            <person name="Mortoza M.S."/>
            <person name="Matin S.A."/>
            <person name="Hoque S.M.E."/>
            <person name="Islam M.K."/>
            <person name="Roy D.K."/>
            <person name="Haider R."/>
            <person name="Moosa M.M."/>
            <person name="Elias S.M."/>
            <person name="Hasan A.M."/>
            <person name="Jahan S."/>
            <person name="Shafiuddin M."/>
            <person name="Mahmood N."/>
            <person name="Shommy N.S."/>
        </authorList>
    </citation>
    <scope>NUCLEOTIDE SEQUENCE [LARGE SCALE GENOMIC DNA]</scope>
    <source>
        <strain evidence="4">cv. O-4</strain>
    </source>
</reference>
<comment type="caution">
    <text evidence="3">The sequence shown here is derived from an EMBL/GenBank/DDBJ whole genome shotgun (WGS) entry which is preliminary data.</text>
</comment>
<proteinExistence type="predicted"/>
<evidence type="ECO:0000256" key="2">
    <source>
        <dbReference type="SAM" id="MobiDB-lite"/>
    </source>
</evidence>
<dbReference type="Proteomes" id="UP000187203">
    <property type="component" value="Unassembled WGS sequence"/>
</dbReference>
<feature type="region of interest" description="Disordered" evidence="2">
    <location>
        <begin position="188"/>
        <end position="222"/>
    </location>
</feature>
<name>A0A1R3GB78_9ROSI</name>
<organism evidence="3 4">
    <name type="scientific">Corchorus olitorius</name>
    <dbReference type="NCBI Taxonomy" id="93759"/>
    <lineage>
        <taxon>Eukaryota</taxon>
        <taxon>Viridiplantae</taxon>
        <taxon>Streptophyta</taxon>
        <taxon>Embryophyta</taxon>
        <taxon>Tracheophyta</taxon>
        <taxon>Spermatophyta</taxon>
        <taxon>Magnoliopsida</taxon>
        <taxon>eudicotyledons</taxon>
        <taxon>Gunneridae</taxon>
        <taxon>Pentapetalae</taxon>
        <taxon>rosids</taxon>
        <taxon>malvids</taxon>
        <taxon>Malvales</taxon>
        <taxon>Malvaceae</taxon>
        <taxon>Grewioideae</taxon>
        <taxon>Apeibeae</taxon>
        <taxon>Corchorus</taxon>
    </lineage>
</organism>
<protein>
    <submittedName>
        <fullName evidence="3">Uncharacterized protein</fullName>
    </submittedName>
</protein>
<gene>
    <name evidence="3" type="ORF">COLO4_36030</name>
</gene>
<accession>A0A1R3GB78</accession>
<keyword evidence="4" id="KW-1185">Reference proteome</keyword>